<accession>A0ABW3YLC2</accession>
<gene>
    <name evidence="7" type="ORF">ACFQ4H_24840</name>
</gene>
<evidence type="ECO:0000259" key="6">
    <source>
        <dbReference type="Pfam" id="PF00551"/>
    </source>
</evidence>
<dbReference type="PANTHER" id="PTHR43369:SF2">
    <property type="entry name" value="PHOSPHORIBOSYLGLYCINAMIDE FORMYLTRANSFERASE"/>
    <property type="match status" value="1"/>
</dbReference>
<keyword evidence="3 7" id="KW-0808">Transferase</keyword>
<evidence type="ECO:0000256" key="1">
    <source>
        <dbReference type="ARBA" id="ARBA00005054"/>
    </source>
</evidence>
<protein>
    <recommendedName>
        <fullName evidence="2">phosphoribosylglycinamide formyltransferase 1</fullName>
        <ecNumber evidence="2">2.1.2.2</ecNumber>
    </recommendedName>
</protein>
<feature type="domain" description="Formyl transferase N-terminal" evidence="6">
    <location>
        <begin position="77"/>
        <end position="203"/>
    </location>
</feature>
<comment type="caution">
    <text evidence="7">The sequence shown here is derived from an EMBL/GenBank/DDBJ whole genome shotgun (WGS) entry which is preliminary data.</text>
</comment>
<keyword evidence="4" id="KW-0658">Purine biosynthesis</keyword>
<dbReference type="InterPro" id="IPR036477">
    <property type="entry name" value="Formyl_transf_N_sf"/>
</dbReference>
<dbReference type="RefSeq" id="WP_377574749.1">
    <property type="nucleotide sequence ID" value="NZ_JBHTMP010000046.1"/>
</dbReference>
<feature type="region of interest" description="Disordered" evidence="5">
    <location>
        <begin position="252"/>
        <end position="272"/>
    </location>
</feature>
<name>A0ABW3YLC2_9ACTN</name>
<dbReference type="EMBL" id="JBHTMP010000046">
    <property type="protein sequence ID" value="MFD1324317.1"/>
    <property type="molecule type" value="Genomic_DNA"/>
</dbReference>
<keyword evidence="8" id="KW-1185">Reference proteome</keyword>
<dbReference type="Pfam" id="PF00551">
    <property type="entry name" value="Formyl_trans_N"/>
    <property type="match status" value="1"/>
</dbReference>
<evidence type="ECO:0000256" key="3">
    <source>
        <dbReference type="ARBA" id="ARBA00022679"/>
    </source>
</evidence>
<dbReference type="CDD" id="cd08653">
    <property type="entry name" value="FMT_core_like_3"/>
    <property type="match status" value="1"/>
</dbReference>
<dbReference type="GO" id="GO:0016740">
    <property type="term" value="F:transferase activity"/>
    <property type="evidence" value="ECO:0007669"/>
    <property type="project" value="UniProtKB-KW"/>
</dbReference>
<proteinExistence type="predicted"/>
<dbReference type="EC" id="2.1.2.2" evidence="2"/>
<organism evidence="7 8">
    <name type="scientific">Micromonospora sonneratiae</name>
    <dbReference type="NCBI Taxonomy" id="1184706"/>
    <lineage>
        <taxon>Bacteria</taxon>
        <taxon>Bacillati</taxon>
        <taxon>Actinomycetota</taxon>
        <taxon>Actinomycetes</taxon>
        <taxon>Micromonosporales</taxon>
        <taxon>Micromonosporaceae</taxon>
        <taxon>Micromonospora</taxon>
    </lineage>
</organism>
<evidence type="ECO:0000256" key="4">
    <source>
        <dbReference type="ARBA" id="ARBA00022755"/>
    </source>
</evidence>
<evidence type="ECO:0000256" key="5">
    <source>
        <dbReference type="SAM" id="MobiDB-lite"/>
    </source>
</evidence>
<dbReference type="InterPro" id="IPR002376">
    <property type="entry name" value="Formyl_transf_N"/>
</dbReference>
<sequence length="272" mass="30700">MPSLRVAVLRADDHHHRYLESMLRSRFDVVFTAVEPGSAKVRRLWTRRRYRDYAYYRYHDIRRRLTGKDRYRRDYFRHDPPMYLGAADAVTVSSINDPEVSTGLAQARPDVTVVIGCSILGAKVLDTAGDRIVNVHGGHLPDYKGNHCVFFALYDGQPEKVGVSIHHVNQGVDTGALIDVVRPPVHGGETAEQLYCRAEKLAIHRLVGLLGQLEAGVDLPAIPQPQRGRTYRTRDRGPTHDLRMWARKHGFGRASRRRTAIPGTRPAPETNA</sequence>
<evidence type="ECO:0000313" key="8">
    <source>
        <dbReference type="Proteomes" id="UP001597260"/>
    </source>
</evidence>
<dbReference type="Proteomes" id="UP001597260">
    <property type="component" value="Unassembled WGS sequence"/>
</dbReference>
<dbReference type="SUPFAM" id="SSF53328">
    <property type="entry name" value="Formyltransferase"/>
    <property type="match status" value="1"/>
</dbReference>
<evidence type="ECO:0000256" key="2">
    <source>
        <dbReference type="ARBA" id="ARBA00012254"/>
    </source>
</evidence>
<evidence type="ECO:0000313" key="7">
    <source>
        <dbReference type="EMBL" id="MFD1324317.1"/>
    </source>
</evidence>
<comment type="pathway">
    <text evidence="1">Purine metabolism; IMP biosynthesis via de novo pathway; N(2)-formyl-N(1)-(5-phospho-D-ribosyl)glycinamide from N(1)-(5-phospho-D-ribosyl)glycinamide (10-formyl THF route): step 1/1.</text>
</comment>
<dbReference type="Gene3D" id="3.40.50.170">
    <property type="entry name" value="Formyl transferase, N-terminal domain"/>
    <property type="match status" value="1"/>
</dbReference>
<dbReference type="PANTHER" id="PTHR43369">
    <property type="entry name" value="PHOSPHORIBOSYLGLYCINAMIDE FORMYLTRANSFERASE"/>
    <property type="match status" value="1"/>
</dbReference>
<reference evidence="8" key="1">
    <citation type="journal article" date="2019" name="Int. J. Syst. Evol. Microbiol.">
        <title>The Global Catalogue of Microorganisms (GCM) 10K type strain sequencing project: providing services to taxonomists for standard genome sequencing and annotation.</title>
        <authorList>
            <consortium name="The Broad Institute Genomics Platform"/>
            <consortium name="The Broad Institute Genome Sequencing Center for Infectious Disease"/>
            <person name="Wu L."/>
            <person name="Ma J."/>
        </authorList>
    </citation>
    <scope>NUCLEOTIDE SEQUENCE [LARGE SCALE GENOMIC DNA]</scope>
    <source>
        <strain evidence="8">JCM 31037</strain>
    </source>
</reference>